<keyword evidence="3 6" id="KW-0378">Hydrolase</keyword>
<dbReference type="GO" id="GO:0019213">
    <property type="term" value="F:deacetylase activity"/>
    <property type="evidence" value="ECO:0007669"/>
    <property type="project" value="TreeGrafter"/>
</dbReference>
<dbReference type="AlphaFoldDB" id="A0A1H3W912"/>
<dbReference type="GO" id="GO:0046872">
    <property type="term" value="F:metal ion binding"/>
    <property type="evidence" value="ECO:0007669"/>
    <property type="project" value="UniProtKB-KW"/>
</dbReference>
<dbReference type="RefSeq" id="WP_074671059.1">
    <property type="nucleotide sequence ID" value="NZ_FNQG01000003.1"/>
</dbReference>
<protein>
    <submittedName>
        <fullName evidence="6">Predicted glycoside hydrolase or deacetylase ChbG, UPF0249 family</fullName>
    </submittedName>
</protein>
<dbReference type="PANTHER" id="PTHR31609">
    <property type="entry name" value="YDJC DEACETYLASE FAMILY MEMBER"/>
    <property type="match status" value="1"/>
</dbReference>
<dbReference type="PANTHER" id="PTHR31609:SF1">
    <property type="entry name" value="CARBOHYDRATE DEACETYLASE"/>
    <property type="match status" value="1"/>
</dbReference>
<name>A0A1H3W912_SELRU</name>
<comment type="cofactor">
    <cofactor evidence="1">
        <name>Mg(2+)</name>
        <dbReference type="ChEBI" id="CHEBI:18420"/>
    </cofactor>
</comment>
<dbReference type="Gene3D" id="3.20.20.370">
    <property type="entry name" value="Glycoside hydrolase/deacetylase"/>
    <property type="match status" value="1"/>
</dbReference>
<sequence length="284" mass="30551">MQRGLLLNADDFGRHSLINGAVEKGVAEGCLRSASLMPGEPCFSEAVALAKKYLQLGVGIHFTLVDGNPVSPAGEIPTLVTPEGKFLPNHTAFVKKYLQGGISLAEVRTELTAQLDKVLAAGITPTHADSHQHIHILPGIFPIVLDILEAHGIKRVRTPKVSGRPKDFFTGGLGQIIGRWGLWGISAFGKWQAKGRGFATPDYFSGKVAGDAVDEATVLSIVEEMPAGVTEVMLHPGLSNTELVKYSGWEHDYEAEYAASCSPKLKVLLDEKGIVPVNYADMER</sequence>
<proteinExistence type="predicted"/>
<evidence type="ECO:0000256" key="1">
    <source>
        <dbReference type="ARBA" id="ARBA00001946"/>
    </source>
</evidence>
<organism evidence="6 7">
    <name type="scientific">Selenomonas ruminantium</name>
    <dbReference type="NCBI Taxonomy" id="971"/>
    <lineage>
        <taxon>Bacteria</taxon>
        <taxon>Bacillati</taxon>
        <taxon>Bacillota</taxon>
        <taxon>Negativicutes</taxon>
        <taxon>Selenomonadales</taxon>
        <taxon>Selenomonadaceae</taxon>
        <taxon>Selenomonas</taxon>
    </lineage>
</organism>
<dbReference type="InterPro" id="IPR006879">
    <property type="entry name" value="YdjC-like"/>
</dbReference>
<reference evidence="6 7" key="1">
    <citation type="submission" date="2016-10" db="EMBL/GenBank/DDBJ databases">
        <authorList>
            <person name="de Groot N.N."/>
        </authorList>
    </citation>
    <scope>NUCLEOTIDE SEQUENCE [LARGE SCALE GENOMIC DNA]</scope>
    <source>
        <strain evidence="6 7">DSM 2872</strain>
    </source>
</reference>
<keyword evidence="4" id="KW-0460">Magnesium</keyword>
<dbReference type="CDD" id="cd10808">
    <property type="entry name" value="YdjC"/>
    <property type="match status" value="1"/>
</dbReference>
<dbReference type="SUPFAM" id="SSF88713">
    <property type="entry name" value="Glycoside hydrolase/deacetylase"/>
    <property type="match status" value="1"/>
</dbReference>
<dbReference type="OrthoDB" id="9774177at2"/>
<dbReference type="InterPro" id="IPR011330">
    <property type="entry name" value="Glyco_hydro/deAcase_b/a-brl"/>
</dbReference>
<dbReference type="Proteomes" id="UP000183469">
    <property type="component" value="Unassembled WGS sequence"/>
</dbReference>
<evidence type="ECO:0000313" key="6">
    <source>
        <dbReference type="EMBL" id="SDZ83593.1"/>
    </source>
</evidence>
<dbReference type="GO" id="GO:0016787">
    <property type="term" value="F:hydrolase activity"/>
    <property type="evidence" value="ECO:0007669"/>
    <property type="project" value="UniProtKB-KW"/>
</dbReference>
<keyword evidence="5" id="KW-0119">Carbohydrate metabolism</keyword>
<evidence type="ECO:0000256" key="5">
    <source>
        <dbReference type="ARBA" id="ARBA00023277"/>
    </source>
</evidence>
<accession>A0A1H3W912</accession>
<dbReference type="Pfam" id="PF04794">
    <property type="entry name" value="YdjC"/>
    <property type="match status" value="1"/>
</dbReference>
<keyword evidence="2" id="KW-0479">Metal-binding</keyword>
<evidence type="ECO:0000256" key="4">
    <source>
        <dbReference type="ARBA" id="ARBA00022842"/>
    </source>
</evidence>
<evidence type="ECO:0000256" key="3">
    <source>
        <dbReference type="ARBA" id="ARBA00022801"/>
    </source>
</evidence>
<dbReference type="EMBL" id="FNQG01000003">
    <property type="protein sequence ID" value="SDZ83593.1"/>
    <property type="molecule type" value="Genomic_DNA"/>
</dbReference>
<gene>
    <name evidence="6" type="ORF">SAMN05660648_00800</name>
</gene>
<evidence type="ECO:0000256" key="2">
    <source>
        <dbReference type="ARBA" id="ARBA00022723"/>
    </source>
</evidence>
<evidence type="ECO:0000313" key="7">
    <source>
        <dbReference type="Proteomes" id="UP000183469"/>
    </source>
</evidence>
<dbReference type="GO" id="GO:0005975">
    <property type="term" value="P:carbohydrate metabolic process"/>
    <property type="evidence" value="ECO:0007669"/>
    <property type="project" value="InterPro"/>
</dbReference>